<name>A0A8H7PIC8_9FUNG</name>
<proteinExistence type="inferred from homology"/>
<dbReference type="SUPFAM" id="SSF53920">
    <property type="entry name" value="Fe-only hydrogenase"/>
    <property type="match status" value="1"/>
</dbReference>
<dbReference type="InterPro" id="IPR050340">
    <property type="entry name" value="Cytosolic_Fe-S_CAF"/>
</dbReference>
<feature type="domain" description="Iron hydrogenase large subunit C-terminal" evidence="4">
    <location>
        <begin position="113"/>
        <end position="178"/>
    </location>
</feature>
<sequence length="562" mass="62442">MAFSSALVLTDLNDYISPSQACIKPVEVQKKENAEETSIKVNEAGTYYEVSMDGTEEKLESASISLNDCLACSGCITSAESVLISMQSQEELYKILKSNAEAQESGRLDDIITVVISMSPQSRASIAAKYGISPMQAHRKLTQFFKHTLGAHYFFDTSFSRDFSLVESAREFVDRYRNYMANGGQQIEAARQEQEEKEQGEEAGAGKVKQRRRRGRGADGDATSAPTSQDMPMLASACPGWICYAEKTHGFILPHISASKSPQQIMGSVVKDFFANQLGLRPNQLYHISVMPCYDKKLEASRPDFFDEQYQTRDVDCVLTTIEVDKMFSEQNVDFPSLPEAPLDELFNKVSQSPTTQQPTLYGSSGSSSGGYLEYILAYAARELFGVNDISSNVQVQTAKNVDFTEYTLKSDDGKAVLRFASAYGFRNIQNVVRKIKNNKCTYHFVEVMACPGGCINGGGQLPMTDSGDTNVSAKDWISHVENIYRSIEGIRPEDNEAVRALYRYGMSCDFILGITSLNQPIFLCHLSEWIGDVTSERAKKLLRTQYHAVTQNLANPLATVW</sequence>
<protein>
    <recommendedName>
        <fullName evidence="4">Iron hydrogenase large subunit C-terminal domain-containing protein</fullName>
    </recommendedName>
</protein>
<dbReference type="OrthoDB" id="10253113at2759"/>
<keyword evidence="2" id="KW-0408">Iron</keyword>
<dbReference type="Pfam" id="PF02906">
    <property type="entry name" value="Fe_hyd_lg_C"/>
    <property type="match status" value="2"/>
</dbReference>
<dbReference type="Gene3D" id="3.40.50.1780">
    <property type="match status" value="3"/>
</dbReference>
<organism evidence="5 6">
    <name type="scientific">Umbelopsis vinacea</name>
    <dbReference type="NCBI Taxonomy" id="44442"/>
    <lineage>
        <taxon>Eukaryota</taxon>
        <taxon>Fungi</taxon>
        <taxon>Fungi incertae sedis</taxon>
        <taxon>Mucoromycota</taxon>
        <taxon>Mucoromycotina</taxon>
        <taxon>Umbelopsidomycetes</taxon>
        <taxon>Umbelopsidales</taxon>
        <taxon>Umbelopsidaceae</taxon>
        <taxon>Umbelopsis</taxon>
    </lineage>
</organism>
<gene>
    <name evidence="5" type="ORF">INT44_006820</name>
</gene>
<keyword evidence="6" id="KW-1185">Reference proteome</keyword>
<feature type="region of interest" description="Disordered" evidence="3">
    <location>
        <begin position="188"/>
        <end position="229"/>
    </location>
</feature>
<feature type="domain" description="Iron hydrogenase large subunit C-terminal" evidence="4">
    <location>
        <begin position="228"/>
        <end position="459"/>
    </location>
</feature>
<keyword evidence="2" id="KW-0411">Iron-sulfur</keyword>
<keyword evidence="2" id="KW-0479">Metal-binding</keyword>
<comment type="caution">
    <text evidence="5">The sequence shown here is derived from an EMBL/GenBank/DDBJ whole genome shotgun (WGS) entry which is preliminary data.</text>
</comment>
<accession>A0A8H7PIC8</accession>
<reference evidence="5" key="1">
    <citation type="submission" date="2020-12" db="EMBL/GenBank/DDBJ databases">
        <title>Metabolic potential, ecology and presence of endohyphal bacteria is reflected in genomic diversity of Mucoromycotina.</title>
        <authorList>
            <person name="Muszewska A."/>
            <person name="Okrasinska A."/>
            <person name="Steczkiewicz K."/>
            <person name="Drgas O."/>
            <person name="Orlowska M."/>
            <person name="Perlinska-Lenart U."/>
            <person name="Aleksandrzak-Piekarczyk T."/>
            <person name="Szatraj K."/>
            <person name="Zielenkiewicz U."/>
            <person name="Pilsyk S."/>
            <person name="Malc E."/>
            <person name="Mieczkowski P."/>
            <person name="Kruszewska J.S."/>
            <person name="Biernat P."/>
            <person name="Pawlowska J."/>
        </authorList>
    </citation>
    <scope>NUCLEOTIDE SEQUENCE</scope>
    <source>
        <strain evidence="5">WA0000051536</strain>
    </source>
</reference>
<dbReference type="EMBL" id="JAEPRA010000016">
    <property type="protein sequence ID" value="KAG2174557.1"/>
    <property type="molecule type" value="Genomic_DNA"/>
</dbReference>
<dbReference type="Proteomes" id="UP000612746">
    <property type="component" value="Unassembled WGS sequence"/>
</dbReference>
<keyword evidence="2" id="KW-0004">4Fe-4S</keyword>
<dbReference type="InterPro" id="IPR004108">
    <property type="entry name" value="Fe_hydrogenase_lsu_C"/>
</dbReference>
<evidence type="ECO:0000256" key="1">
    <source>
        <dbReference type="ARBA" id="ARBA00006596"/>
    </source>
</evidence>
<evidence type="ECO:0000313" key="5">
    <source>
        <dbReference type="EMBL" id="KAG2174557.1"/>
    </source>
</evidence>
<evidence type="ECO:0000256" key="3">
    <source>
        <dbReference type="SAM" id="MobiDB-lite"/>
    </source>
</evidence>
<evidence type="ECO:0000259" key="4">
    <source>
        <dbReference type="Pfam" id="PF02906"/>
    </source>
</evidence>
<dbReference type="PANTHER" id="PTHR11615">
    <property type="entry name" value="NITRATE, FORMATE, IRON DEHYDROGENASE"/>
    <property type="match status" value="1"/>
</dbReference>
<dbReference type="InterPro" id="IPR009016">
    <property type="entry name" value="Fe_hydrogenase"/>
</dbReference>
<dbReference type="AlphaFoldDB" id="A0A8H7PIC8"/>
<evidence type="ECO:0000256" key="2">
    <source>
        <dbReference type="ARBA" id="ARBA00022485"/>
    </source>
</evidence>
<evidence type="ECO:0000313" key="6">
    <source>
        <dbReference type="Proteomes" id="UP000612746"/>
    </source>
</evidence>
<dbReference type="GO" id="GO:0051539">
    <property type="term" value="F:4 iron, 4 sulfur cluster binding"/>
    <property type="evidence" value="ECO:0007669"/>
    <property type="project" value="UniProtKB-KW"/>
</dbReference>
<comment type="similarity">
    <text evidence="1">Belongs to the NARF family.</text>
</comment>